<evidence type="ECO:0000256" key="2">
    <source>
        <dbReference type="SAM" id="Phobius"/>
    </source>
</evidence>
<sequence>MANSTLEADALALGKQWKDTSASIYCEIASLTFLLFDHVITIDQEVERIWKSPWSLPKVLFLFNRYTGPISLLVNTTIFTNSPPHSVCQKWIHFEGAAGIIAKAAAEMIMIFRLYALYRGNKIMLVLLTLGSICNLTTMSVLMQLALERIDIYERPGSWYKGCHPVGLPSWFWGYYISPLIFETILLLLTLYKTVGHIRSKVTKTPVIQLFVRDGVAYFAIMFCTLLSNALIWLLAPPGLLEAGIGFAIAVPTVMASRILLNLRGLSGTPDPSELSAVTREDIHHQAIQYQHGALIGRPRIQPTLTQWTVSEDETIVAQMREERLEKHAFHEGIPQPGDSSPHSSIEKGKGRQMDIEMSPASSNGSKSPITPALPHDTYFGRYDF</sequence>
<feature type="transmembrane region" description="Helical" evidence="2">
    <location>
        <begin position="123"/>
        <end position="147"/>
    </location>
</feature>
<reference evidence="4 5" key="1">
    <citation type="submission" date="2014-11" db="EMBL/GenBank/DDBJ databases">
        <authorList>
            <person name="Wibberg Daniel"/>
        </authorList>
    </citation>
    <scope>NUCLEOTIDE SEQUENCE [LARGE SCALE GENOMIC DNA]</scope>
    <source>
        <strain evidence="4">Rhizoctonia solani AG1-IB 7/3/14</strain>
    </source>
</reference>
<feature type="region of interest" description="Disordered" evidence="1">
    <location>
        <begin position="330"/>
        <end position="375"/>
    </location>
</feature>
<name>A0A0B7FG88_THACB</name>
<protein>
    <recommendedName>
        <fullName evidence="3">DUF6533 domain-containing protein</fullName>
    </recommendedName>
</protein>
<dbReference type="Proteomes" id="UP000059188">
    <property type="component" value="Unassembled WGS sequence"/>
</dbReference>
<evidence type="ECO:0000313" key="5">
    <source>
        <dbReference type="Proteomes" id="UP000059188"/>
    </source>
</evidence>
<keyword evidence="5" id="KW-1185">Reference proteome</keyword>
<keyword evidence="2" id="KW-0472">Membrane</keyword>
<dbReference type="OrthoDB" id="3354157at2759"/>
<proteinExistence type="predicted"/>
<keyword evidence="2" id="KW-1133">Transmembrane helix</keyword>
<feature type="compositionally biased region" description="Polar residues" evidence="1">
    <location>
        <begin position="360"/>
        <end position="369"/>
    </location>
</feature>
<keyword evidence="2" id="KW-0812">Transmembrane</keyword>
<dbReference type="Pfam" id="PF20151">
    <property type="entry name" value="DUF6533"/>
    <property type="match status" value="1"/>
</dbReference>
<gene>
    <name evidence="4" type="ORF">RSOLAG1IB_01230</name>
</gene>
<feature type="compositionally biased region" description="Basic and acidic residues" evidence="1">
    <location>
        <begin position="345"/>
        <end position="355"/>
    </location>
</feature>
<evidence type="ECO:0000256" key="1">
    <source>
        <dbReference type="SAM" id="MobiDB-lite"/>
    </source>
</evidence>
<feature type="transmembrane region" description="Helical" evidence="2">
    <location>
        <begin position="216"/>
        <end position="235"/>
    </location>
</feature>
<evidence type="ECO:0000259" key="3">
    <source>
        <dbReference type="Pfam" id="PF20151"/>
    </source>
</evidence>
<dbReference type="AlphaFoldDB" id="A0A0B7FG88"/>
<feature type="transmembrane region" description="Helical" evidence="2">
    <location>
        <begin position="173"/>
        <end position="195"/>
    </location>
</feature>
<dbReference type="EMBL" id="LN679101">
    <property type="protein sequence ID" value="CEL55222.1"/>
    <property type="molecule type" value="Genomic_DNA"/>
</dbReference>
<organism evidence="4 5">
    <name type="scientific">Thanatephorus cucumeris (strain AG1-IB / isolate 7/3/14)</name>
    <name type="common">Lettuce bottom rot fungus</name>
    <name type="synonym">Rhizoctonia solani</name>
    <dbReference type="NCBI Taxonomy" id="1108050"/>
    <lineage>
        <taxon>Eukaryota</taxon>
        <taxon>Fungi</taxon>
        <taxon>Dikarya</taxon>
        <taxon>Basidiomycota</taxon>
        <taxon>Agaricomycotina</taxon>
        <taxon>Agaricomycetes</taxon>
        <taxon>Cantharellales</taxon>
        <taxon>Ceratobasidiaceae</taxon>
        <taxon>Rhizoctonia</taxon>
        <taxon>Rhizoctonia solani AG-1</taxon>
    </lineage>
</organism>
<feature type="domain" description="DUF6533" evidence="3">
    <location>
        <begin position="25"/>
        <end position="70"/>
    </location>
</feature>
<accession>A0A0B7FG88</accession>
<dbReference type="InterPro" id="IPR045340">
    <property type="entry name" value="DUF6533"/>
</dbReference>
<evidence type="ECO:0000313" key="4">
    <source>
        <dbReference type="EMBL" id="CEL55222.1"/>
    </source>
</evidence>